<comment type="caution">
    <text evidence="2">The sequence shown here is derived from an EMBL/GenBank/DDBJ whole genome shotgun (WGS) entry which is preliminary data.</text>
</comment>
<feature type="region of interest" description="Disordered" evidence="1">
    <location>
        <begin position="1"/>
        <end position="66"/>
    </location>
</feature>
<organism evidence="2 3">
    <name type="scientific">Burkholderia stagnalis</name>
    <dbReference type="NCBI Taxonomy" id="1503054"/>
    <lineage>
        <taxon>Bacteria</taxon>
        <taxon>Pseudomonadati</taxon>
        <taxon>Pseudomonadota</taxon>
        <taxon>Betaproteobacteria</taxon>
        <taxon>Burkholderiales</taxon>
        <taxon>Burkholderiaceae</taxon>
        <taxon>Burkholderia</taxon>
        <taxon>Burkholderia cepacia complex</taxon>
    </lineage>
</organism>
<keyword evidence="3" id="KW-1185">Reference proteome</keyword>
<protein>
    <submittedName>
        <fullName evidence="2">Uncharacterized protein</fullName>
    </submittedName>
</protein>
<proteinExistence type="predicted"/>
<dbReference type="Proteomes" id="UP000281098">
    <property type="component" value="Unassembled WGS sequence"/>
</dbReference>
<sequence length="66" mass="7149">MRGSPHGVRTGRRAAPIRLPGKAGAAGGDATRKLPRRIGHATPHARHSSDECVHRNNPFHPTQSKR</sequence>
<accession>A0ABX9YFD1</accession>
<feature type="compositionally biased region" description="Basic residues" evidence="1">
    <location>
        <begin position="33"/>
        <end position="46"/>
    </location>
</feature>
<gene>
    <name evidence="2" type="ORF">DF017_32865</name>
</gene>
<dbReference type="EMBL" id="QTPM01000069">
    <property type="protein sequence ID" value="RQY81703.1"/>
    <property type="molecule type" value="Genomic_DNA"/>
</dbReference>
<name>A0ABX9YFD1_9BURK</name>
<evidence type="ECO:0000256" key="1">
    <source>
        <dbReference type="SAM" id="MobiDB-lite"/>
    </source>
</evidence>
<evidence type="ECO:0000313" key="2">
    <source>
        <dbReference type="EMBL" id="RQY81703.1"/>
    </source>
</evidence>
<reference evidence="2 3" key="1">
    <citation type="submission" date="2018-08" db="EMBL/GenBank/DDBJ databases">
        <title>Comparative analysis of Burkholderia isolates from Puerto Rico.</title>
        <authorList>
            <person name="Hall C."/>
            <person name="Sahl J."/>
            <person name="Wagner D."/>
        </authorList>
    </citation>
    <scope>NUCLEOTIDE SEQUENCE [LARGE SCALE GENOMIC DNA]</scope>
    <source>
        <strain evidence="2 3">Bp8966</strain>
    </source>
</reference>
<evidence type="ECO:0000313" key="3">
    <source>
        <dbReference type="Proteomes" id="UP000281098"/>
    </source>
</evidence>